<keyword evidence="12" id="KW-0456">Lyase</keyword>
<organism evidence="16 17">
    <name type="scientific">Acetivibrio clariflavus (strain DSM 19732 / NBRC 101661 / EBR45)</name>
    <name type="common">Clostridium clariflavum</name>
    <dbReference type="NCBI Taxonomy" id="720554"/>
    <lineage>
        <taxon>Bacteria</taxon>
        <taxon>Bacillati</taxon>
        <taxon>Bacillota</taxon>
        <taxon>Clostridia</taxon>
        <taxon>Eubacteriales</taxon>
        <taxon>Oscillospiraceae</taxon>
        <taxon>Acetivibrio</taxon>
    </lineage>
</organism>
<dbReference type="Gene3D" id="3.20.20.70">
    <property type="entry name" value="Aldolase class I"/>
    <property type="match status" value="1"/>
</dbReference>
<name>G8LYC5_ACECE</name>
<evidence type="ECO:0000256" key="1">
    <source>
        <dbReference type="ARBA" id="ARBA00001966"/>
    </source>
</evidence>
<protein>
    <recommendedName>
        <fullName evidence="5">FeMo cofactor biosynthesis protein NifB</fullName>
    </recommendedName>
    <alternativeName>
        <fullName evidence="14">Nitrogenase cofactor maturase NifB</fullName>
    </alternativeName>
    <alternativeName>
        <fullName evidence="13">Radical SAM assemblase NifB</fullName>
    </alternativeName>
</protein>
<evidence type="ECO:0000256" key="7">
    <source>
        <dbReference type="ARBA" id="ARBA00022691"/>
    </source>
</evidence>
<dbReference type="UniPathway" id="UPA00782"/>
<dbReference type="InterPro" id="IPR003731">
    <property type="entry name" value="Di-Nase_FeMo-co_biosynth"/>
</dbReference>
<comment type="similarity">
    <text evidence="4">Belongs to the radical SAM superfamily. NifB family.</text>
</comment>
<reference evidence="17" key="1">
    <citation type="submission" date="2011-12" db="EMBL/GenBank/DDBJ databases">
        <title>Complete sequence of Clostridium clariflavum DSM 19732.</title>
        <authorList>
            <consortium name="US DOE Joint Genome Institute"/>
            <person name="Lucas S."/>
            <person name="Han J."/>
            <person name="Lapidus A."/>
            <person name="Cheng J.-F."/>
            <person name="Goodwin L."/>
            <person name="Pitluck S."/>
            <person name="Peters L."/>
            <person name="Teshima H."/>
            <person name="Detter J.C."/>
            <person name="Han C."/>
            <person name="Tapia R."/>
            <person name="Land M."/>
            <person name="Hauser L."/>
            <person name="Kyrpides N."/>
            <person name="Ivanova N."/>
            <person name="Pagani I."/>
            <person name="Kitzmiller T."/>
            <person name="Lynd L."/>
            <person name="Izquierdo J."/>
            <person name="Woyke T."/>
        </authorList>
    </citation>
    <scope>NUCLEOTIDE SEQUENCE [LARGE SCALE GENOMIC DNA]</scope>
    <source>
        <strain evidence="17">DSM 19732 / NBRC 101661 / EBR45</strain>
    </source>
</reference>
<dbReference type="GO" id="GO:0032324">
    <property type="term" value="P:molybdopterin cofactor biosynthetic process"/>
    <property type="evidence" value="ECO:0007669"/>
    <property type="project" value="UniProtKB-ARBA"/>
</dbReference>
<evidence type="ECO:0000256" key="8">
    <source>
        <dbReference type="ARBA" id="ARBA00022723"/>
    </source>
</evidence>
<keyword evidence="9" id="KW-0408">Iron</keyword>
<dbReference type="SFLD" id="SFLDG01067">
    <property type="entry name" value="SPASM/twitch_domain_containing"/>
    <property type="match status" value="1"/>
</dbReference>
<dbReference type="AlphaFoldDB" id="G8LYC5"/>
<evidence type="ECO:0000256" key="6">
    <source>
        <dbReference type="ARBA" id="ARBA00022485"/>
    </source>
</evidence>
<dbReference type="CDD" id="cd00562">
    <property type="entry name" value="NifX_NifB"/>
    <property type="match status" value="1"/>
</dbReference>
<evidence type="ECO:0000256" key="12">
    <source>
        <dbReference type="ARBA" id="ARBA00023239"/>
    </source>
</evidence>
<dbReference type="SUPFAM" id="SSF102114">
    <property type="entry name" value="Radical SAM enzymes"/>
    <property type="match status" value="1"/>
</dbReference>
<dbReference type="KEGG" id="ccl:Clocl_2307"/>
<comment type="function">
    <text evidence="2">Involved in the biosynthesis of the iron-molybdenum cofactor (FeMo-co or M-cluster) found in the dinitrogenase enzyme of the nitrogenase complex in nitrogen-fixing microorganisms. NifB catalyzes the crucial step of radical SAM-dependent carbide insertion that occurs concomitant with the insertion of a 9th sulfur and the rearrangement/coupling of two [4Fe-4S] clusters into a [8Fe-9S-C] cluster, the precursor to the M-cluster.</text>
</comment>
<dbReference type="PANTHER" id="PTHR43787">
    <property type="entry name" value="FEMO COFACTOR BIOSYNTHESIS PROTEIN NIFB-RELATED"/>
    <property type="match status" value="1"/>
</dbReference>
<dbReference type="Proteomes" id="UP000005435">
    <property type="component" value="Chromosome"/>
</dbReference>
<keyword evidence="17" id="KW-1185">Reference proteome</keyword>
<evidence type="ECO:0000256" key="11">
    <source>
        <dbReference type="ARBA" id="ARBA00023231"/>
    </source>
</evidence>
<keyword evidence="8" id="KW-0479">Metal-binding</keyword>
<dbReference type="EMBL" id="CP003065">
    <property type="protein sequence ID" value="AEV68894.1"/>
    <property type="molecule type" value="Genomic_DNA"/>
</dbReference>
<dbReference type="SFLD" id="SFLDG01068">
    <property type="entry name" value="FeMo_cofactor_biosynthesis_pro"/>
    <property type="match status" value="1"/>
</dbReference>
<dbReference type="RefSeq" id="WP_014255473.1">
    <property type="nucleotide sequence ID" value="NC_016627.1"/>
</dbReference>
<dbReference type="InterPro" id="IPR007197">
    <property type="entry name" value="rSAM"/>
</dbReference>
<sequence>MDKLTLNFTPEIKRKTESHPCYSGGCRNARMHLPVAPACNISCNYCNRKYDCVNESRPGVTSEVLKPEEALEKFLRVREKLKNLKVIGIAGPGDALANFEATKETFRLIREADPEITFCLSTNGLYLPHYAEELAALGVTHVTVTINTIDPKIGARIYREVNYEGVRYTGEKASEILLNNQLEGLKKLSGLGIVSKVNTVLIKDINDYHIEELVKELTRYDVFIGNIMQLIPAPGSAFEHMPLATQKELNDLRKKCSKYLKQMYHCQQCRADAIGTLENDRSAEFRKSVLNSGSEQIQNIEEDGILVAIATSDNRLVNKHFGHTSQFAIYKYQKAKVEFIENRMVQNFCSGPESCGDAEDNLNGIIEAVKDCQVVIAQRIGHFPQKVLEEQGKLVIQAYGFIDEEICKGIAAYVKAYRKASERDNDPKEFSQGKSEDYSKVAVSTSDGININQHFGSAEDFWIYQVFKDGSYNLIEVRKTGQINNNSDVHERVRSKAELLMDVETVLAEQIGRYAEDILNRRGIKAFALSGSIDKALKTYGRKSRLIRNLSKSSVRHCTSERQGCSGVCM</sequence>
<evidence type="ECO:0000256" key="9">
    <source>
        <dbReference type="ARBA" id="ARBA00023004"/>
    </source>
</evidence>
<dbReference type="HOGENOM" id="CLU_027639_0_0_9"/>
<evidence type="ECO:0000256" key="13">
    <source>
        <dbReference type="ARBA" id="ARBA00030926"/>
    </source>
</evidence>
<evidence type="ECO:0000313" key="16">
    <source>
        <dbReference type="EMBL" id="AEV68894.1"/>
    </source>
</evidence>
<dbReference type="GO" id="GO:0016829">
    <property type="term" value="F:lyase activity"/>
    <property type="evidence" value="ECO:0007669"/>
    <property type="project" value="UniProtKB-KW"/>
</dbReference>
<dbReference type="SMART" id="SM00729">
    <property type="entry name" value="Elp3"/>
    <property type="match status" value="1"/>
</dbReference>
<keyword evidence="7" id="KW-0949">S-adenosyl-L-methionine</keyword>
<evidence type="ECO:0000256" key="2">
    <source>
        <dbReference type="ARBA" id="ARBA00003522"/>
    </source>
</evidence>
<comment type="cofactor">
    <cofactor evidence="1">
        <name>[4Fe-4S] cluster</name>
        <dbReference type="ChEBI" id="CHEBI:49883"/>
    </cofactor>
</comment>
<gene>
    <name evidence="16" type="ordered locus">Clocl_2307</name>
</gene>
<keyword evidence="10" id="KW-0411">Iron-sulfur</keyword>
<evidence type="ECO:0000256" key="10">
    <source>
        <dbReference type="ARBA" id="ARBA00023014"/>
    </source>
</evidence>
<evidence type="ECO:0000313" key="17">
    <source>
        <dbReference type="Proteomes" id="UP000005435"/>
    </source>
</evidence>
<dbReference type="InterPro" id="IPR036105">
    <property type="entry name" value="DiNase_FeMo-co_biosyn_sf"/>
</dbReference>
<dbReference type="eggNOG" id="COG0535">
    <property type="taxonomic scope" value="Bacteria"/>
</dbReference>
<keyword evidence="11" id="KW-0535">Nitrogen fixation</keyword>
<dbReference type="PROSITE" id="PS01305">
    <property type="entry name" value="MOAA_NIFB_PQQE"/>
    <property type="match status" value="1"/>
</dbReference>
<dbReference type="InterPro" id="IPR013785">
    <property type="entry name" value="Aldolase_TIM"/>
</dbReference>
<dbReference type="PROSITE" id="PS51918">
    <property type="entry name" value="RADICAL_SAM"/>
    <property type="match status" value="1"/>
</dbReference>
<reference evidence="16 17" key="2">
    <citation type="journal article" date="2012" name="Stand. Genomic Sci.">
        <title>Complete Genome Sequence of Clostridium clariflavum DSM 19732.</title>
        <authorList>
            <person name="Izquierdo J.A."/>
            <person name="Goodwin L."/>
            <person name="Davenport K.W."/>
            <person name="Teshima H."/>
            <person name="Bruce D."/>
            <person name="Detter C."/>
            <person name="Tapia R."/>
            <person name="Han S."/>
            <person name="Land M."/>
            <person name="Hauser L."/>
            <person name="Jeffries C.D."/>
            <person name="Han J."/>
            <person name="Pitluck S."/>
            <person name="Nolan M."/>
            <person name="Chen A."/>
            <person name="Huntemann M."/>
            <person name="Mavromatis K."/>
            <person name="Mikhailova N."/>
            <person name="Liolios K."/>
            <person name="Woyke T."/>
            <person name="Lynd L.R."/>
        </authorList>
    </citation>
    <scope>NUCLEOTIDE SEQUENCE [LARGE SCALE GENOMIC DNA]</scope>
    <source>
        <strain evidence="17">DSM 19732 / NBRC 101661 / EBR45</strain>
    </source>
</reference>
<dbReference type="InterPro" id="IPR005980">
    <property type="entry name" value="Nase_CF_NifB"/>
</dbReference>
<dbReference type="InterPro" id="IPR000385">
    <property type="entry name" value="MoaA_NifB_PqqE_Fe-S-bd_CS"/>
</dbReference>
<dbReference type="SFLD" id="SFLDF00281">
    <property type="entry name" value="FeMo_cofactor_biosynthesis_pro"/>
    <property type="match status" value="1"/>
</dbReference>
<dbReference type="GO" id="GO:0046872">
    <property type="term" value="F:metal ion binding"/>
    <property type="evidence" value="ECO:0007669"/>
    <property type="project" value="UniProtKB-KW"/>
</dbReference>
<dbReference type="GO" id="GO:0051539">
    <property type="term" value="F:4 iron, 4 sulfur cluster binding"/>
    <property type="evidence" value="ECO:0007669"/>
    <property type="project" value="UniProtKB-KW"/>
</dbReference>
<dbReference type="STRING" id="720554.Clocl_2307"/>
<proteinExistence type="inferred from homology"/>
<dbReference type="CDD" id="cd01335">
    <property type="entry name" value="Radical_SAM"/>
    <property type="match status" value="1"/>
</dbReference>
<dbReference type="InterPro" id="IPR006638">
    <property type="entry name" value="Elp3/MiaA/NifB-like_rSAM"/>
</dbReference>
<feature type="domain" description="Radical SAM core" evidence="15">
    <location>
        <begin position="25"/>
        <end position="267"/>
    </location>
</feature>
<dbReference type="OrthoDB" id="9764725at2"/>
<dbReference type="Gene3D" id="3.30.420.130">
    <property type="entry name" value="Dinitrogenase iron-molybdenum cofactor biosynthesis domain"/>
    <property type="match status" value="2"/>
</dbReference>
<comment type="pathway">
    <text evidence="3">Cofactor biosynthesis; Fe-Mo cofactor biosynthesis.</text>
</comment>
<evidence type="ECO:0000256" key="3">
    <source>
        <dbReference type="ARBA" id="ARBA00005155"/>
    </source>
</evidence>
<evidence type="ECO:0000256" key="5">
    <source>
        <dbReference type="ARBA" id="ARBA00021702"/>
    </source>
</evidence>
<evidence type="ECO:0000256" key="4">
    <source>
        <dbReference type="ARBA" id="ARBA00006804"/>
    </source>
</evidence>
<dbReference type="InterPro" id="IPR058240">
    <property type="entry name" value="rSAM_sf"/>
</dbReference>
<dbReference type="SUPFAM" id="SSF53146">
    <property type="entry name" value="Nitrogenase accessory factor-like"/>
    <property type="match status" value="2"/>
</dbReference>
<evidence type="ECO:0000256" key="14">
    <source>
        <dbReference type="ARBA" id="ARBA00032102"/>
    </source>
</evidence>
<dbReference type="NCBIfam" id="TIGR01290">
    <property type="entry name" value="nifB"/>
    <property type="match status" value="1"/>
</dbReference>
<dbReference type="SFLD" id="SFLDS00029">
    <property type="entry name" value="Radical_SAM"/>
    <property type="match status" value="1"/>
</dbReference>
<keyword evidence="6" id="KW-0004">4Fe-4S</keyword>
<evidence type="ECO:0000259" key="15">
    <source>
        <dbReference type="PROSITE" id="PS51918"/>
    </source>
</evidence>
<dbReference type="Pfam" id="PF02579">
    <property type="entry name" value="Nitro_FeMo-Co"/>
    <property type="match status" value="2"/>
</dbReference>
<dbReference type="Pfam" id="PF04055">
    <property type="entry name" value="Radical_SAM"/>
    <property type="match status" value="1"/>
</dbReference>
<accession>G8LYC5</accession>
<dbReference type="PANTHER" id="PTHR43787:SF13">
    <property type="entry name" value="FEMO COFACTOR BIOSYNTHESIS PROTEIN NIFB"/>
    <property type="match status" value="1"/>
</dbReference>
<dbReference type="eggNOG" id="COG1433">
    <property type="taxonomic scope" value="Bacteria"/>
</dbReference>